<evidence type="ECO:0000256" key="4">
    <source>
        <dbReference type="HAMAP-Rule" id="MF_00434"/>
    </source>
</evidence>
<accession>A0A370CJL1</accession>
<protein>
    <recommendedName>
        <fullName evidence="4">Putative pterin-4-alpha-carbinolamine dehydratase</fullName>
        <shortName evidence="4">PHS</shortName>
        <ecNumber evidence="4">4.2.1.96</ecNumber>
    </recommendedName>
    <alternativeName>
        <fullName evidence="4">4-alpha-hydroxy-tetrahydropterin dehydratase</fullName>
    </alternativeName>
    <alternativeName>
        <fullName evidence="4">Pterin carbinolamine dehydratase</fullName>
        <shortName evidence="4">PCD</shortName>
    </alternativeName>
</protein>
<dbReference type="EMBL" id="NMOS02000008">
    <property type="protein sequence ID" value="RDH40486.1"/>
    <property type="molecule type" value="Genomic_DNA"/>
</dbReference>
<dbReference type="Pfam" id="PF01329">
    <property type="entry name" value="Pterin_4a"/>
    <property type="match status" value="1"/>
</dbReference>
<name>A0A370CJL1_9COXI</name>
<dbReference type="CDD" id="cd00913">
    <property type="entry name" value="PCD_DCoH_subfamily_a"/>
    <property type="match status" value="1"/>
</dbReference>
<organism evidence="5 6">
    <name type="scientific">Candidatus Aquirickettsiella gammari</name>
    <dbReference type="NCBI Taxonomy" id="2016198"/>
    <lineage>
        <taxon>Bacteria</taxon>
        <taxon>Pseudomonadati</taxon>
        <taxon>Pseudomonadota</taxon>
        <taxon>Gammaproteobacteria</taxon>
        <taxon>Legionellales</taxon>
        <taxon>Coxiellaceae</taxon>
        <taxon>Candidatus Aquirickettsiella</taxon>
    </lineage>
</organism>
<dbReference type="SUPFAM" id="SSF55248">
    <property type="entry name" value="PCD-like"/>
    <property type="match status" value="1"/>
</dbReference>
<dbReference type="InterPro" id="IPR001533">
    <property type="entry name" value="Pterin_deHydtase"/>
</dbReference>
<keyword evidence="3 4" id="KW-0456">Lyase</keyword>
<keyword evidence="6" id="KW-1185">Reference proteome</keyword>
<evidence type="ECO:0000313" key="6">
    <source>
        <dbReference type="Proteomes" id="UP000226429"/>
    </source>
</evidence>
<comment type="catalytic activity">
    <reaction evidence="1 4">
        <text>(4aS,6R)-4a-hydroxy-L-erythro-5,6,7,8-tetrahydrobiopterin = (6R)-L-erythro-6,7-dihydrobiopterin + H2O</text>
        <dbReference type="Rhea" id="RHEA:11920"/>
        <dbReference type="ChEBI" id="CHEBI:15377"/>
        <dbReference type="ChEBI" id="CHEBI:15642"/>
        <dbReference type="ChEBI" id="CHEBI:43120"/>
        <dbReference type="EC" id="4.2.1.96"/>
    </reaction>
</comment>
<evidence type="ECO:0000313" key="5">
    <source>
        <dbReference type="EMBL" id="RDH40486.1"/>
    </source>
</evidence>
<dbReference type="PANTHER" id="PTHR12599:SF0">
    <property type="entry name" value="PTERIN-4-ALPHA-CARBINOLAMINE DEHYDRATASE"/>
    <property type="match status" value="1"/>
</dbReference>
<proteinExistence type="inferred from homology"/>
<reference evidence="5 6" key="1">
    <citation type="journal article" date="2017" name="Int. J. Syst. Evol. Microbiol.">
        <title>Aquarickettsiella crustaci n. gen. n. sp. (Gammaproteobacteria: Legionellales: Coxiellaceae); a bacterial pathogen of the freshwater crustacean: Gammarus fossarum (Malacostraca: Amphipoda).</title>
        <authorList>
            <person name="Bojko J."/>
            <person name="Dunn A.M."/>
            <person name="Stebbing P.D."/>
            <person name="Van Aerle R."/>
            <person name="Bacela-Spychalska K."/>
            <person name="Bean T.P."/>
            <person name="Stentiford G.D."/>
        </authorList>
    </citation>
    <scope>NUCLEOTIDE SEQUENCE [LARGE SCALE GENOMIC DNA]</scope>
    <source>
        <strain evidence="5">RA15029</strain>
    </source>
</reference>
<comment type="similarity">
    <text evidence="2 4">Belongs to the pterin-4-alpha-carbinolamine dehydratase family.</text>
</comment>
<dbReference type="InterPro" id="IPR036428">
    <property type="entry name" value="PCD_sf"/>
</dbReference>
<gene>
    <name evidence="5" type="ORF">CFE62_003765</name>
</gene>
<reference evidence="5 6" key="2">
    <citation type="journal article" date="2018" name="J. Invertebr. Pathol.">
        <title>'Candidatus Aquirickettsiella gammari' (Gammaproteobacteria: Legionellales: Coxiellaceae): A bacterial pathogen of the freshwater crustacean Gammarus fossarum (Malacostraca: Amphipoda).</title>
        <authorList>
            <person name="Bojko J."/>
            <person name="Dunn A.M."/>
            <person name="Stebbing P.D."/>
            <person name="van Aerle R."/>
            <person name="Bacela-Spychalska K."/>
            <person name="Bean T.P."/>
            <person name="Urrutia A."/>
            <person name="Stentiford G.D."/>
        </authorList>
    </citation>
    <scope>NUCLEOTIDE SEQUENCE [LARGE SCALE GENOMIC DNA]</scope>
    <source>
        <strain evidence="5">RA15029</strain>
    </source>
</reference>
<dbReference type="AlphaFoldDB" id="A0A370CJL1"/>
<comment type="caution">
    <text evidence="5">The sequence shown here is derived from an EMBL/GenBank/DDBJ whole genome shotgun (WGS) entry which is preliminary data.</text>
</comment>
<evidence type="ECO:0000256" key="1">
    <source>
        <dbReference type="ARBA" id="ARBA00001554"/>
    </source>
</evidence>
<evidence type="ECO:0000256" key="3">
    <source>
        <dbReference type="ARBA" id="ARBA00023239"/>
    </source>
</evidence>
<dbReference type="EC" id="4.2.1.96" evidence="4"/>
<dbReference type="GO" id="GO:0006729">
    <property type="term" value="P:tetrahydrobiopterin biosynthetic process"/>
    <property type="evidence" value="ECO:0007669"/>
    <property type="project" value="InterPro"/>
</dbReference>
<dbReference type="Proteomes" id="UP000226429">
    <property type="component" value="Unassembled WGS sequence"/>
</dbReference>
<dbReference type="PANTHER" id="PTHR12599">
    <property type="entry name" value="PTERIN-4-ALPHA-CARBINOLAMINE DEHYDRATASE"/>
    <property type="match status" value="1"/>
</dbReference>
<evidence type="ECO:0000256" key="2">
    <source>
        <dbReference type="ARBA" id="ARBA00006472"/>
    </source>
</evidence>
<dbReference type="HAMAP" id="MF_00434">
    <property type="entry name" value="Pterin_4_alpha"/>
    <property type="match status" value="1"/>
</dbReference>
<dbReference type="GO" id="GO:0008124">
    <property type="term" value="F:4-alpha-hydroxytetrahydrobiopterin dehydratase activity"/>
    <property type="evidence" value="ECO:0007669"/>
    <property type="project" value="UniProtKB-UniRule"/>
</dbReference>
<sequence>MGNTCSLVNKHPVSNQCKIVSLDQQEICKLLIKLQAGWKINNFGHLYKSYEFKDFMSVMEFSNKIAIIAEQENHHPNLTISYGICAIEIWTHKVDGLTESDFILADKIEAIL</sequence>
<dbReference type="Gene3D" id="3.30.1360.20">
    <property type="entry name" value="Transcriptional coactivator/pterin dehydratase"/>
    <property type="match status" value="1"/>
</dbReference>